<dbReference type="GO" id="GO:0046872">
    <property type="term" value="F:metal ion binding"/>
    <property type="evidence" value="ECO:0007669"/>
    <property type="project" value="UniProtKB-KW"/>
</dbReference>
<evidence type="ECO:0000259" key="14">
    <source>
        <dbReference type="SMART" id="SM01124"/>
    </source>
</evidence>
<comment type="cofactor">
    <cofactor evidence="3">
        <name>Fe(2+)</name>
        <dbReference type="ChEBI" id="CHEBI:29033"/>
    </cofactor>
</comment>
<gene>
    <name evidence="15" type="ORF">TKK_019314</name>
</gene>
<dbReference type="PANTHER" id="PTHR12849">
    <property type="entry name" value="RNA LARIAT DEBRANCHING ENZYME"/>
    <property type="match status" value="1"/>
</dbReference>
<evidence type="ECO:0000313" key="16">
    <source>
        <dbReference type="Proteomes" id="UP001627154"/>
    </source>
</evidence>
<dbReference type="AlphaFoldDB" id="A0ABD2VWG4"/>
<evidence type="ECO:0000313" key="15">
    <source>
        <dbReference type="EMBL" id="KAL3384908.1"/>
    </source>
</evidence>
<dbReference type="InterPro" id="IPR041816">
    <property type="entry name" value="Dbr1_N"/>
</dbReference>
<dbReference type="Gene3D" id="3.60.21.10">
    <property type="match status" value="1"/>
</dbReference>
<dbReference type="PANTHER" id="PTHR12849:SF0">
    <property type="entry name" value="LARIAT DEBRANCHING ENZYME"/>
    <property type="match status" value="1"/>
</dbReference>
<keyword evidence="16" id="KW-1185">Reference proteome</keyword>
<evidence type="ECO:0000256" key="1">
    <source>
        <dbReference type="ARBA" id="ARBA00001936"/>
    </source>
</evidence>
<comment type="cofactor">
    <cofactor evidence="1">
        <name>Mn(2+)</name>
        <dbReference type="ChEBI" id="CHEBI:29035"/>
    </cofactor>
</comment>
<comment type="similarity">
    <text evidence="5">Belongs to the lariat debranching enzyme family.</text>
</comment>
<dbReference type="SUPFAM" id="SSF56300">
    <property type="entry name" value="Metallo-dependent phosphatases"/>
    <property type="match status" value="1"/>
</dbReference>
<dbReference type="Pfam" id="PF05011">
    <property type="entry name" value="DBR1"/>
    <property type="match status" value="1"/>
</dbReference>
<feature type="domain" description="Lariat debranching enzyme C-terminal" evidence="14">
    <location>
        <begin position="238"/>
        <end position="388"/>
    </location>
</feature>
<keyword evidence="12" id="KW-0539">Nucleus</keyword>
<sequence length="530" mass="60909">MRIAIVGCAHGELDRIYKKCRDSGKKVDLILCCGDFQSVRNKQDLRCMAVPDKFKNKGSFYKYYSGEAVAPVLTIFIGGNHEASNYLQELAYGGWVAPNIYYLGYASVINIAGVRIGGISGIYNKQDACRNQSFMKGHYEYPPYNQGTMRSAYYTRRLEVFRLKQLSGKLDIFLSHDWPSEITNHGDLNKLLKMKPFFKEDISKKQLGSPLLDEVMKKLYPSKWFAAHLHCKFEATVYNEDKTKTTKFMSLDKCGDFCVGNRRSYRSPRVKERDYFEFIDIEHDQSLPLTISYDIEWLTILFLTNNLLSVKDAWCYLPESQNFTPTEEQKEMILEKFNNDLSVPQNFQQTVRPFHHTEYPTGFAQPPMLFINRQTTAFCEKLGIDDPFDLIKRSQTNLAHLNRFSSDQTKGNSSTGSIVDISTAYSNTSLVLPLPQNQTKNSPKEHVNSNKSDVKHANLSDGNQNAINLGFFIDTTPSSSRCTEKRAREVLPEQKENCTDRNDQPTKKFKRRNEASYKSDFIKFKQLIVL</sequence>
<accession>A0ABD2VWG4</accession>
<comment type="subcellular location">
    <subcellularLocation>
        <location evidence="4">Nucleus</location>
    </subcellularLocation>
</comment>
<evidence type="ECO:0000256" key="2">
    <source>
        <dbReference type="ARBA" id="ARBA00001947"/>
    </source>
</evidence>
<dbReference type="InterPro" id="IPR004843">
    <property type="entry name" value="Calcineurin-like_PHP"/>
</dbReference>
<proteinExistence type="inferred from homology"/>
<dbReference type="FunFam" id="3.60.21.10:FF:000035">
    <property type="entry name" value="Lariat debranching enzyme"/>
    <property type="match status" value="1"/>
</dbReference>
<evidence type="ECO:0000256" key="5">
    <source>
        <dbReference type="ARBA" id="ARBA00006045"/>
    </source>
</evidence>
<evidence type="ECO:0000256" key="12">
    <source>
        <dbReference type="ARBA" id="ARBA00023242"/>
    </source>
</evidence>
<keyword evidence="7" id="KW-0479">Metal-binding</keyword>
<reference evidence="15 16" key="1">
    <citation type="journal article" date="2024" name="bioRxiv">
        <title>A reference genome for Trichogramma kaykai: A tiny desert-dwelling parasitoid wasp with competing sex-ratio distorters.</title>
        <authorList>
            <person name="Culotta J."/>
            <person name="Lindsey A.R."/>
        </authorList>
    </citation>
    <scope>NUCLEOTIDE SEQUENCE [LARGE SCALE GENOMIC DNA]</scope>
    <source>
        <strain evidence="15 16">KSX58</strain>
    </source>
</reference>
<keyword evidence="6" id="KW-0507">mRNA processing</keyword>
<dbReference type="InterPro" id="IPR029052">
    <property type="entry name" value="Metallo-depent_PP-like"/>
</dbReference>
<evidence type="ECO:0000256" key="7">
    <source>
        <dbReference type="ARBA" id="ARBA00022723"/>
    </source>
</evidence>
<evidence type="ECO:0000256" key="10">
    <source>
        <dbReference type="ARBA" id="ARBA00023004"/>
    </source>
</evidence>
<evidence type="ECO:0000256" key="4">
    <source>
        <dbReference type="ARBA" id="ARBA00004123"/>
    </source>
</evidence>
<comment type="function">
    <text evidence="13">Cleaves the 2'-5' phosphodiester linkage at the branch point of lariat intron pre-mRNAs after splicing and converts them into linear molecules that are subsequently degraded. It thereby facilitates ribonucleotide turnover.</text>
</comment>
<evidence type="ECO:0000256" key="9">
    <source>
        <dbReference type="ARBA" id="ARBA00022833"/>
    </source>
</evidence>
<comment type="cofactor">
    <cofactor evidence="2">
        <name>Zn(2+)</name>
        <dbReference type="ChEBI" id="CHEBI:29105"/>
    </cofactor>
</comment>
<dbReference type="InterPro" id="IPR007708">
    <property type="entry name" value="DBR1_C"/>
</dbReference>
<keyword evidence="8" id="KW-0378">Hydrolase</keyword>
<comment type="caution">
    <text evidence="15">The sequence shown here is derived from an EMBL/GenBank/DDBJ whole genome shotgun (WGS) entry which is preliminary data.</text>
</comment>
<name>A0ABD2VWG4_9HYME</name>
<keyword evidence="10" id="KW-0408">Iron</keyword>
<dbReference type="CDD" id="cd00844">
    <property type="entry name" value="MPP_Dbr1_N"/>
    <property type="match status" value="1"/>
</dbReference>
<dbReference type="GO" id="GO:0008419">
    <property type="term" value="F:RNA lariat debranching enzyme activity"/>
    <property type="evidence" value="ECO:0007669"/>
    <property type="project" value="UniProtKB-ARBA"/>
</dbReference>
<dbReference type="EMBL" id="JBJJXI010000166">
    <property type="protein sequence ID" value="KAL3384908.1"/>
    <property type="molecule type" value="Genomic_DNA"/>
</dbReference>
<organism evidence="15 16">
    <name type="scientific">Trichogramma kaykai</name>
    <dbReference type="NCBI Taxonomy" id="54128"/>
    <lineage>
        <taxon>Eukaryota</taxon>
        <taxon>Metazoa</taxon>
        <taxon>Ecdysozoa</taxon>
        <taxon>Arthropoda</taxon>
        <taxon>Hexapoda</taxon>
        <taxon>Insecta</taxon>
        <taxon>Pterygota</taxon>
        <taxon>Neoptera</taxon>
        <taxon>Endopterygota</taxon>
        <taxon>Hymenoptera</taxon>
        <taxon>Apocrita</taxon>
        <taxon>Proctotrupomorpha</taxon>
        <taxon>Chalcidoidea</taxon>
        <taxon>Trichogrammatidae</taxon>
        <taxon>Trichogramma</taxon>
    </lineage>
</organism>
<dbReference type="GO" id="GO:0005634">
    <property type="term" value="C:nucleus"/>
    <property type="evidence" value="ECO:0007669"/>
    <property type="project" value="UniProtKB-SubCell"/>
</dbReference>
<protein>
    <recommendedName>
        <fullName evidence="14">Lariat debranching enzyme C-terminal domain-containing protein</fullName>
    </recommendedName>
</protein>
<dbReference type="Pfam" id="PF00149">
    <property type="entry name" value="Metallophos"/>
    <property type="match status" value="1"/>
</dbReference>
<evidence type="ECO:0000256" key="6">
    <source>
        <dbReference type="ARBA" id="ARBA00022664"/>
    </source>
</evidence>
<dbReference type="SMART" id="SM01124">
    <property type="entry name" value="DBR1"/>
    <property type="match status" value="1"/>
</dbReference>
<evidence type="ECO:0000256" key="11">
    <source>
        <dbReference type="ARBA" id="ARBA00023211"/>
    </source>
</evidence>
<evidence type="ECO:0000256" key="3">
    <source>
        <dbReference type="ARBA" id="ARBA00001954"/>
    </source>
</evidence>
<dbReference type="Proteomes" id="UP001627154">
    <property type="component" value="Unassembled WGS sequence"/>
</dbReference>
<dbReference type="GO" id="GO:0006397">
    <property type="term" value="P:mRNA processing"/>
    <property type="evidence" value="ECO:0007669"/>
    <property type="project" value="UniProtKB-KW"/>
</dbReference>
<evidence type="ECO:0000256" key="13">
    <source>
        <dbReference type="ARBA" id="ARBA00058627"/>
    </source>
</evidence>
<keyword evidence="9" id="KW-0862">Zinc</keyword>
<evidence type="ECO:0000256" key="8">
    <source>
        <dbReference type="ARBA" id="ARBA00022801"/>
    </source>
</evidence>
<keyword evidence="11" id="KW-0464">Manganese</keyword>